<evidence type="ECO:0000313" key="3">
    <source>
        <dbReference type="Proteomes" id="UP000034852"/>
    </source>
</evidence>
<protein>
    <recommendedName>
        <fullName evidence="4">Transcription elongation factor GreA/GreB C-terminal domain-containing protein</fullName>
    </recommendedName>
</protein>
<feature type="compositionally biased region" description="Low complexity" evidence="1">
    <location>
        <begin position="55"/>
        <end position="69"/>
    </location>
</feature>
<feature type="compositionally biased region" description="Polar residues" evidence="1">
    <location>
        <begin position="92"/>
        <end position="105"/>
    </location>
</feature>
<dbReference type="GO" id="GO:0032784">
    <property type="term" value="P:regulation of DNA-templated transcription elongation"/>
    <property type="evidence" value="ECO:0007669"/>
    <property type="project" value="InterPro"/>
</dbReference>
<dbReference type="InterPro" id="IPR023459">
    <property type="entry name" value="Tscrpt_elong_fac_GreA/B_fam"/>
</dbReference>
<gene>
    <name evidence="2" type="ORF">US52_C0025G0004</name>
</gene>
<feature type="region of interest" description="Disordered" evidence="1">
    <location>
        <begin position="50"/>
        <end position="111"/>
    </location>
</feature>
<reference evidence="2 3" key="1">
    <citation type="journal article" date="2015" name="Nature">
        <title>rRNA introns, odd ribosomes, and small enigmatic genomes across a large radiation of phyla.</title>
        <authorList>
            <person name="Brown C.T."/>
            <person name="Hug L.A."/>
            <person name="Thomas B.C."/>
            <person name="Sharon I."/>
            <person name="Castelle C.J."/>
            <person name="Singh A."/>
            <person name="Wilkins M.J."/>
            <person name="Williams K.H."/>
            <person name="Banfield J.F."/>
        </authorList>
    </citation>
    <scope>NUCLEOTIDE SEQUENCE [LARGE SCALE GENOMIC DNA]</scope>
</reference>
<dbReference type="GO" id="GO:0003677">
    <property type="term" value="F:DNA binding"/>
    <property type="evidence" value="ECO:0007669"/>
    <property type="project" value="InterPro"/>
</dbReference>
<dbReference type="EMBL" id="LBTH01000025">
    <property type="protein sequence ID" value="KKQ35431.1"/>
    <property type="molecule type" value="Genomic_DNA"/>
</dbReference>
<name>A0A0G0K464_9BACT</name>
<dbReference type="AlphaFoldDB" id="A0A0G0K464"/>
<evidence type="ECO:0000256" key="1">
    <source>
        <dbReference type="SAM" id="MobiDB-lite"/>
    </source>
</evidence>
<dbReference type="Proteomes" id="UP000034852">
    <property type="component" value="Unassembled WGS sequence"/>
</dbReference>
<sequence length="131" mass="15057">MNNEEQIQKLEKKIADLRKIYANEIHESWTQGHQTQMMIDQYSEQLNRIKEQGRQSKQSNQTKQSKTYTLIDKEGDKKQFKVVNINPDPSKGSISRESPLGQQLSKAKPGDNIQIGDQIFLLLDQEPTANS</sequence>
<comment type="caution">
    <text evidence="2">The sequence shown here is derived from an EMBL/GenBank/DDBJ whole genome shotgun (WGS) entry which is preliminary data.</text>
</comment>
<dbReference type="InterPro" id="IPR036953">
    <property type="entry name" value="GreA/GreB_C_sf"/>
</dbReference>
<proteinExistence type="predicted"/>
<evidence type="ECO:0000313" key="2">
    <source>
        <dbReference type="EMBL" id="KKQ35431.1"/>
    </source>
</evidence>
<organism evidence="2 3">
    <name type="scientific">candidate division WS6 bacterium GW2011_GWA2_37_6</name>
    <dbReference type="NCBI Taxonomy" id="1619087"/>
    <lineage>
        <taxon>Bacteria</taxon>
        <taxon>Candidatus Dojkabacteria</taxon>
    </lineage>
</organism>
<accession>A0A0G0K464</accession>
<evidence type="ECO:0008006" key="4">
    <source>
        <dbReference type="Google" id="ProtNLM"/>
    </source>
</evidence>
<dbReference type="Gene3D" id="3.10.50.30">
    <property type="entry name" value="Transcription elongation factor, GreA/GreB, C-terminal domain"/>
    <property type="match status" value="1"/>
</dbReference>
<dbReference type="GO" id="GO:0070063">
    <property type="term" value="F:RNA polymerase binding"/>
    <property type="evidence" value="ECO:0007669"/>
    <property type="project" value="InterPro"/>
</dbReference>
<dbReference type="PIRSF" id="PIRSF006092">
    <property type="entry name" value="GreA_GreB"/>
    <property type="match status" value="1"/>
</dbReference>